<dbReference type="Proteomes" id="UP000321413">
    <property type="component" value="Unassembled WGS sequence"/>
</dbReference>
<accession>A0A5C7FUE9</accession>
<keyword evidence="3 6" id="KW-0227">DNA damage</keyword>
<dbReference type="RefSeq" id="WP_147935064.1">
    <property type="nucleotide sequence ID" value="NZ_VPFD01000012.1"/>
</dbReference>
<keyword evidence="2 6" id="KW-0255">Endonuclease</keyword>
<gene>
    <name evidence="7" type="primary">vsr</name>
    <name evidence="7" type="ORF">FVD38_12220</name>
</gene>
<evidence type="ECO:0000256" key="5">
    <source>
        <dbReference type="ARBA" id="ARBA00023204"/>
    </source>
</evidence>
<reference evidence="7 8" key="1">
    <citation type="submission" date="2019-08" db="EMBL/GenBank/DDBJ databases">
        <title>Massilia golmudensis sp. nov., isolated from sand in the Qinghai-Tibetan Plateau.</title>
        <authorList>
            <person name="Zhang B."/>
        </authorList>
    </citation>
    <scope>NUCLEOTIDE SEQUENCE [LARGE SCALE GENOMIC DNA]</scope>
    <source>
        <strain evidence="7 8">GEM5</strain>
    </source>
</reference>
<dbReference type="CDD" id="cd00221">
    <property type="entry name" value="Vsr"/>
    <property type="match status" value="1"/>
</dbReference>
<comment type="similarity">
    <text evidence="6">Belongs to the vsr family.</text>
</comment>
<dbReference type="Pfam" id="PF03852">
    <property type="entry name" value="Vsr"/>
    <property type="match status" value="1"/>
</dbReference>
<organism evidence="7 8">
    <name type="scientific">Massilia arenae</name>
    <dbReference type="NCBI Taxonomy" id="2603288"/>
    <lineage>
        <taxon>Bacteria</taxon>
        <taxon>Pseudomonadati</taxon>
        <taxon>Pseudomonadota</taxon>
        <taxon>Betaproteobacteria</taxon>
        <taxon>Burkholderiales</taxon>
        <taxon>Oxalobacteraceae</taxon>
        <taxon>Telluria group</taxon>
        <taxon>Massilia</taxon>
    </lineage>
</organism>
<dbReference type="PIRSF" id="PIRSF018267">
    <property type="entry name" value="VSR_endonuc"/>
    <property type="match status" value="1"/>
</dbReference>
<name>A0A5C7FUE9_9BURK</name>
<dbReference type="GO" id="GO:0004519">
    <property type="term" value="F:endonuclease activity"/>
    <property type="evidence" value="ECO:0007669"/>
    <property type="project" value="UniProtKB-KW"/>
</dbReference>
<evidence type="ECO:0000313" key="8">
    <source>
        <dbReference type="Proteomes" id="UP000321413"/>
    </source>
</evidence>
<sequence length="154" mass="17633">MDVVDAATRSRMMSGIRSANTKPEMIVRRYLHARGFRYRLHVRALPGSPDLVLPKYKVAVFVHGCFWHRHEGCRYATTPASNADRWKLKFDSNTARDARNASMLTAAGWRIIVVWECELKRDPEERLGSLVCEIVSRNGGNSLQSSEYQIQTYC</sequence>
<dbReference type="EC" id="3.1.-.-" evidence="6"/>
<comment type="caution">
    <text evidence="7">The sequence shown here is derived from an EMBL/GenBank/DDBJ whole genome shotgun (WGS) entry which is preliminary data.</text>
</comment>
<dbReference type="Gene3D" id="3.40.960.10">
    <property type="entry name" value="VSR Endonuclease"/>
    <property type="match status" value="1"/>
</dbReference>
<evidence type="ECO:0000256" key="6">
    <source>
        <dbReference type="PIRNR" id="PIRNR018267"/>
    </source>
</evidence>
<dbReference type="GO" id="GO:0016787">
    <property type="term" value="F:hydrolase activity"/>
    <property type="evidence" value="ECO:0007669"/>
    <property type="project" value="UniProtKB-KW"/>
</dbReference>
<dbReference type="InterPro" id="IPR011335">
    <property type="entry name" value="Restrct_endonuc-II-like"/>
</dbReference>
<proteinExistence type="inferred from homology"/>
<keyword evidence="1 6" id="KW-0540">Nuclease</keyword>
<keyword evidence="8" id="KW-1185">Reference proteome</keyword>
<keyword evidence="5 6" id="KW-0234">DNA repair</keyword>
<evidence type="ECO:0000256" key="1">
    <source>
        <dbReference type="ARBA" id="ARBA00022722"/>
    </source>
</evidence>
<keyword evidence="4 6" id="KW-0378">Hydrolase</keyword>
<protein>
    <recommendedName>
        <fullName evidence="6">Very short patch repair endonuclease</fullName>
        <ecNumber evidence="6">3.1.-.-</ecNumber>
    </recommendedName>
</protein>
<evidence type="ECO:0000256" key="2">
    <source>
        <dbReference type="ARBA" id="ARBA00022759"/>
    </source>
</evidence>
<dbReference type="InterPro" id="IPR004603">
    <property type="entry name" value="DNA_mismatch_endonuc_vsr"/>
</dbReference>
<dbReference type="NCBIfam" id="TIGR00632">
    <property type="entry name" value="vsr"/>
    <property type="match status" value="1"/>
</dbReference>
<dbReference type="GO" id="GO:0006298">
    <property type="term" value="P:mismatch repair"/>
    <property type="evidence" value="ECO:0007669"/>
    <property type="project" value="UniProtKB-UniRule"/>
</dbReference>
<evidence type="ECO:0000256" key="4">
    <source>
        <dbReference type="ARBA" id="ARBA00022801"/>
    </source>
</evidence>
<evidence type="ECO:0000256" key="3">
    <source>
        <dbReference type="ARBA" id="ARBA00022763"/>
    </source>
</evidence>
<comment type="function">
    <text evidence="6">May nick specific sequences that contain T:G mispairs resulting from m5C-deamination.</text>
</comment>
<dbReference type="AlphaFoldDB" id="A0A5C7FUE9"/>
<dbReference type="EMBL" id="VPFD01000012">
    <property type="protein sequence ID" value="TXF99578.1"/>
    <property type="molecule type" value="Genomic_DNA"/>
</dbReference>
<evidence type="ECO:0000313" key="7">
    <source>
        <dbReference type="EMBL" id="TXF99578.1"/>
    </source>
</evidence>
<dbReference type="SUPFAM" id="SSF52980">
    <property type="entry name" value="Restriction endonuclease-like"/>
    <property type="match status" value="1"/>
</dbReference>